<feature type="transmembrane region" description="Helical" evidence="1">
    <location>
        <begin position="76"/>
        <end position="96"/>
    </location>
</feature>
<accession>A0ABP0SUN9</accession>
<keyword evidence="1" id="KW-0812">Transmembrane</keyword>
<reference evidence="2 3" key="1">
    <citation type="submission" date="2024-02" db="EMBL/GenBank/DDBJ databases">
        <authorList>
            <person name="Chen Y."/>
            <person name="Shah S."/>
            <person name="Dougan E. K."/>
            <person name="Thang M."/>
            <person name="Chan C."/>
        </authorList>
    </citation>
    <scope>NUCLEOTIDE SEQUENCE [LARGE SCALE GENOMIC DNA]</scope>
</reference>
<keyword evidence="3" id="KW-1185">Reference proteome</keyword>
<evidence type="ECO:0000313" key="2">
    <source>
        <dbReference type="EMBL" id="CAK9116154.1"/>
    </source>
</evidence>
<keyword evidence="1" id="KW-0472">Membrane</keyword>
<evidence type="ECO:0000313" key="3">
    <source>
        <dbReference type="Proteomes" id="UP001642484"/>
    </source>
</evidence>
<protein>
    <submittedName>
        <fullName evidence="2">Uncharacterized protein</fullName>
    </submittedName>
</protein>
<proteinExistence type="predicted"/>
<organism evidence="2 3">
    <name type="scientific">Durusdinium trenchii</name>
    <dbReference type="NCBI Taxonomy" id="1381693"/>
    <lineage>
        <taxon>Eukaryota</taxon>
        <taxon>Sar</taxon>
        <taxon>Alveolata</taxon>
        <taxon>Dinophyceae</taxon>
        <taxon>Suessiales</taxon>
        <taxon>Symbiodiniaceae</taxon>
        <taxon>Durusdinium</taxon>
    </lineage>
</organism>
<keyword evidence="1" id="KW-1133">Transmembrane helix</keyword>
<feature type="transmembrane region" description="Helical" evidence="1">
    <location>
        <begin position="12"/>
        <end position="32"/>
    </location>
</feature>
<sequence>MPKKQRPKKSGWMFWIGPMIAVVMAPLLLFFAVSELSQSTDEHLMATIGLLVAIAVFSLLGCVLDETCQCPHNFPLILLLAQLIALILAVLLWPSIFKTLPKPNEMEQWLLGKLRTQPTLREVQPLERPTPVPAPRPALRGDAAKAAATPAGVAVPLGWKDVGDGYCVDAHGQEFSSLHAIGQTLQRCADVAGADPESIALDFSQKDGGCDIRFPAGATFEAVEQFEWWGWGAGSGSPVGSGLQKHDSETRCYLKTFKTPARPKKPELSAQLHPKYQSLIREYPFQPVRNERGKFVNVILVRSPFRSSHQEQLYEKFKDEILFLGISSWEDYPLPAPNPFSSSFPREKYLGLFPGFLYMHRDAETLFPSHVKLLLLSQSDFSLPGPVPALPKKYDFTFSGSDQDVAQDCVGWSSFAKNWSFVKEALEVMCGELQMTGVLVATKDKQGRKACRIPSSCNGLITQTTFLSQDEFFKYTRQSHFLFLPQVHDASPRVITQALALDVPVLMNKNIIGGWKYLTPTTGEGFNDIHDLKQSIEKLRAGLASKAYAPRRYVDENCGDQISGSRLRHFVETNFGDRVKLPEGADEHDLATLFNVLDES</sequence>
<gene>
    <name evidence="2" type="ORF">CCMP2556_LOCUS53811</name>
</gene>
<feature type="transmembrane region" description="Helical" evidence="1">
    <location>
        <begin position="44"/>
        <end position="64"/>
    </location>
</feature>
<dbReference type="EMBL" id="CAXAMN010028328">
    <property type="protein sequence ID" value="CAK9116154.1"/>
    <property type="molecule type" value="Genomic_DNA"/>
</dbReference>
<dbReference type="Proteomes" id="UP001642484">
    <property type="component" value="Unassembled WGS sequence"/>
</dbReference>
<evidence type="ECO:0000256" key="1">
    <source>
        <dbReference type="SAM" id="Phobius"/>
    </source>
</evidence>
<name>A0ABP0SUN9_9DINO</name>
<comment type="caution">
    <text evidence="2">The sequence shown here is derived from an EMBL/GenBank/DDBJ whole genome shotgun (WGS) entry which is preliminary data.</text>
</comment>
<dbReference type="SUPFAM" id="SSF53756">
    <property type="entry name" value="UDP-Glycosyltransferase/glycogen phosphorylase"/>
    <property type="match status" value="1"/>
</dbReference>